<dbReference type="GO" id="GO:0008270">
    <property type="term" value="F:zinc ion binding"/>
    <property type="evidence" value="ECO:0007669"/>
    <property type="project" value="UniProtKB-KW"/>
</dbReference>
<dbReference type="Gene3D" id="3.30.40.10">
    <property type="entry name" value="Zinc/RING finger domain, C3HC4 (zinc finger)"/>
    <property type="match status" value="1"/>
</dbReference>
<feature type="region of interest" description="Disordered" evidence="2">
    <location>
        <begin position="483"/>
        <end position="511"/>
    </location>
</feature>
<proteinExistence type="predicted"/>
<keyword evidence="5" id="KW-1185">Reference proteome</keyword>
<comment type="caution">
    <text evidence="4">The sequence shown here is derived from an EMBL/GenBank/DDBJ whole genome shotgun (WGS) entry which is preliminary data.</text>
</comment>
<evidence type="ECO:0000313" key="5">
    <source>
        <dbReference type="Proteomes" id="UP000824998"/>
    </source>
</evidence>
<feature type="domain" description="RING-type" evidence="3">
    <location>
        <begin position="236"/>
        <end position="287"/>
    </location>
</feature>
<organism evidence="4 5">
    <name type="scientific">Amylocarpus encephaloides</name>
    <dbReference type="NCBI Taxonomy" id="45428"/>
    <lineage>
        <taxon>Eukaryota</taxon>
        <taxon>Fungi</taxon>
        <taxon>Dikarya</taxon>
        <taxon>Ascomycota</taxon>
        <taxon>Pezizomycotina</taxon>
        <taxon>Leotiomycetes</taxon>
        <taxon>Helotiales</taxon>
        <taxon>Helotiales incertae sedis</taxon>
        <taxon>Amylocarpus</taxon>
    </lineage>
</organism>
<evidence type="ECO:0000256" key="2">
    <source>
        <dbReference type="SAM" id="MobiDB-lite"/>
    </source>
</evidence>
<evidence type="ECO:0000256" key="1">
    <source>
        <dbReference type="PROSITE-ProRule" id="PRU00175"/>
    </source>
</evidence>
<evidence type="ECO:0000313" key="4">
    <source>
        <dbReference type="EMBL" id="KAG9237959.1"/>
    </source>
</evidence>
<dbReference type="CDD" id="cd16448">
    <property type="entry name" value="RING-H2"/>
    <property type="match status" value="1"/>
</dbReference>
<evidence type="ECO:0000259" key="3">
    <source>
        <dbReference type="PROSITE" id="PS50089"/>
    </source>
</evidence>
<keyword evidence="1" id="KW-0862">Zinc</keyword>
<dbReference type="PROSITE" id="PS50089">
    <property type="entry name" value="ZF_RING_2"/>
    <property type="match status" value="1"/>
</dbReference>
<keyword evidence="1" id="KW-0479">Metal-binding</keyword>
<protein>
    <recommendedName>
        <fullName evidence="3">RING-type domain-containing protein</fullName>
    </recommendedName>
</protein>
<reference evidence="4" key="1">
    <citation type="journal article" date="2021" name="IMA Fungus">
        <title>Genomic characterization of three marine fungi, including Emericellopsis atlantica sp. nov. with signatures of a generalist lifestyle and marine biomass degradation.</title>
        <authorList>
            <person name="Hagestad O.C."/>
            <person name="Hou L."/>
            <person name="Andersen J.H."/>
            <person name="Hansen E.H."/>
            <person name="Altermark B."/>
            <person name="Li C."/>
            <person name="Kuhnert E."/>
            <person name="Cox R.J."/>
            <person name="Crous P.W."/>
            <person name="Spatafora J.W."/>
            <person name="Lail K."/>
            <person name="Amirebrahimi M."/>
            <person name="Lipzen A."/>
            <person name="Pangilinan J."/>
            <person name="Andreopoulos W."/>
            <person name="Hayes R.D."/>
            <person name="Ng V."/>
            <person name="Grigoriev I.V."/>
            <person name="Jackson S.A."/>
            <person name="Sutton T.D.S."/>
            <person name="Dobson A.D.W."/>
            <person name="Rama T."/>
        </authorList>
    </citation>
    <scope>NUCLEOTIDE SEQUENCE</scope>
    <source>
        <strain evidence="4">TRa018bII</strain>
    </source>
</reference>
<accession>A0A9P8C8P3</accession>
<sequence>MSASIQQQNSHPYQNFTVEGFAVTPTSNTIITPGPCAYHLYLCPKCTGGEWKYNHNNSCFVLRREIHRSDTHRTIIQHRTTHDETYCEKVGNALQQLALHHFDICPQWNGRPVFCPCSKSVECQQGEPQIRFGCCRYCGENFPALSGRALERRREIWNDLRADWKNRIFPASYYNPARMQRREEWMGDYENHMRLIDRSIANGNATPYPRTRFLYDPAARNGFFEDVSPSDVPIECPICLDDDDDGGGFVRLPCKTKRHVFHFICLKNWMGGPGTDSPRHDSCPTCREEWSLWRVPSWESPVFETRVERGERSEEVQIGGYVPFCQGLMDGTIHDEKEAEWEILDEEQNRENEVGIVERREGNRNREEVPRIHQPSVDELAVARIWEDDEPEPQQELIPRGQLIISTPIRMFSEDPENNNLYANPVARPPVGRDPRFSHQAWLDNRPSNSGFTSQNQNATATINQESIRPSQNREISPNRQGVVRPGHNGANNNLVNPPLVDNTRLTTGSRNTRFTNSRIQQASSTTFHPPTLYPQYSQQENPFLSPRFPVVPPPTSAERWEIMSRPKGRNPLNFYEADMPLARNWTEYHQFARPRFWILTNDAQRVYNPADVTDEVPILAEPPPPANGPWGTGVAYGQRIEFFNPLKFPGDGWQQLASRPKGPHPRLGPQAPLVPRAGNWDQYQASIPPANWEVSLDGLVYFDPYSPEHESVVLAAPEQTCRVPIGGENLMVSKGPGWIYCAQLRKEIEQYRQRGGLEQVRYLLGVLNHELAKQRRDGRLID</sequence>
<dbReference type="Pfam" id="PF13639">
    <property type="entry name" value="zf-RING_2"/>
    <property type="match status" value="1"/>
</dbReference>
<feature type="compositionally biased region" description="Low complexity" evidence="2">
    <location>
        <begin position="492"/>
        <end position="501"/>
    </location>
</feature>
<keyword evidence="1" id="KW-0863">Zinc-finger</keyword>
<dbReference type="SMART" id="SM00184">
    <property type="entry name" value="RING"/>
    <property type="match status" value="1"/>
</dbReference>
<dbReference type="AlphaFoldDB" id="A0A9P8C8P3"/>
<dbReference type="OrthoDB" id="8062037at2759"/>
<dbReference type="Proteomes" id="UP000824998">
    <property type="component" value="Unassembled WGS sequence"/>
</dbReference>
<dbReference type="InterPro" id="IPR013083">
    <property type="entry name" value="Znf_RING/FYVE/PHD"/>
</dbReference>
<dbReference type="InterPro" id="IPR001841">
    <property type="entry name" value="Znf_RING"/>
</dbReference>
<dbReference type="SUPFAM" id="SSF57850">
    <property type="entry name" value="RING/U-box"/>
    <property type="match status" value="1"/>
</dbReference>
<gene>
    <name evidence="4" type="ORF">BJ875DRAFT_515765</name>
</gene>
<name>A0A9P8C8P3_9HELO</name>
<dbReference type="EMBL" id="MU251377">
    <property type="protein sequence ID" value="KAG9237959.1"/>
    <property type="molecule type" value="Genomic_DNA"/>
</dbReference>